<reference evidence="3" key="1">
    <citation type="journal article" date="2019" name="Int. J. Syst. Evol. Microbiol.">
        <title>The Global Catalogue of Microorganisms (GCM) 10K type strain sequencing project: providing services to taxonomists for standard genome sequencing and annotation.</title>
        <authorList>
            <consortium name="The Broad Institute Genomics Platform"/>
            <consortium name="The Broad Institute Genome Sequencing Center for Infectious Disease"/>
            <person name="Wu L."/>
            <person name="Ma J."/>
        </authorList>
    </citation>
    <scope>NUCLEOTIDE SEQUENCE [LARGE SCALE GENOMIC DNA]</scope>
    <source>
        <strain evidence="3">CCUG 58127</strain>
    </source>
</reference>
<organism evidence="2 3">
    <name type="scientific">Flexivirga alba</name>
    <dbReference type="NCBI Taxonomy" id="702742"/>
    <lineage>
        <taxon>Bacteria</taxon>
        <taxon>Bacillati</taxon>
        <taxon>Actinomycetota</taxon>
        <taxon>Actinomycetes</taxon>
        <taxon>Micrococcales</taxon>
        <taxon>Dermacoccaceae</taxon>
        <taxon>Flexivirga</taxon>
    </lineage>
</organism>
<proteinExistence type="predicted"/>
<accession>A0ABW2AKT2</accession>
<gene>
    <name evidence="2" type="ORF">ACFQDH_19435</name>
</gene>
<keyword evidence="3" id="KW-1185">Reference proteome</keyword>
<dbReference type="EMBL" id="JBHSWH010000001">
    <property type="protein sequence ID" value="MFC6707363.1"/>
    <property type="molecule type" value="Genomic_DNA"/>
</dbReference>
<evidence type="ECO:0000313" key="3">
    <source>
        <dbReference type="Proteomes" id="UP001596298"/>
    </source>
</evidence>
<evidence type="ECO:0000256" key="1">
    <source>
        <dbReference type="SAM" id="SignalP"/>
    </source>
</evidence>
<feature type="chain" id="PRO_5045693071" evidence="1">
    <location>
        <begin position="19"/>
        <end position="144"/>
    </location>
</feature>
<name>A0ABW2AKT2_9MICO</name>
<comment type="caution">
    <text evidence="2">The sequence shown here is derived from an EMBL/GenBank/DDBJ whole genome shotgun (WGS) entry which is preliminary data.</text>
</comment>
<evidence type="ECO:0000313" key="2">
    <source>
        <dbReference type="EMBL" id="MFC6707363.1"/>
    </source>
</evidence>
<dbReference type="SUPFAM" id="SSF51395">
    <property type="entry name" value="FMN-linked oxidoreductases"/>
    <property type="match status" value="1"/>
</dbReference>
<dbReference type="Proteomes" id="UP001596298">
    <property type="component" value="Unassembled WGS sequence"/>
</dbReference>
<keyword evidence="1" id="KW-0732">Signal</keyword>
<feature type="signal peptide" evidence="1">
    <location>
        <begin position="1"/>
        <end position="18"/>
    </location>
</feature>
<sequence length="144" mass="15531">MKAKVLALLPVLSAAGLAAHDLWQKNHSLLRNYPVIGHARYAIETIGPELRQYVVASNDEERPFSRHQRAWIYASAKGENNYVGFGTDNNVEDEEGYPIIKHRTFSLTPPSAAPHTGDHVDLPSAKLLGGATRAGPGVSPGVGP</sequence>
<dbReference type="RefSeq" id="WP_382404033.1">
    <property type="nucleotide sequence ID" value="NZ_JBHSWH010000001.1"/>
</dbReference>
<protein>
    <submittedName>
        <fullName evidence="2">Uncharacterized protein</fullName>
    </submittedName>
</protein>